<feature type="compositionally biased region" description="Basic and acidic residues" evidence="5">
    <location>
        <begin position="39"/>
        <end position="49"/>
    </location>
</feature>
<dbReference type="PANTHER" id="PTHR47841:SF3">
    <property type="entry name" value="OS09G0492800 PROTEIN"/>
    <property type="match status" value="1"/>
</dbReference>
<reference evidence="7" key="1">
    <citation type="submission" date="2015-04" db="UniProtKB">
        <authorList>
            <consortium name="EnsemblPlants"/>
        </authorList>
    </citation>
    <scope>IDENTIFICATION</scope>
</reference>
<dbReference type="InterPro" id="IPR046349">
    <property type="entry name" value="C1-like_sf"/>
</dbReference>
<keyword evidence="2" id="KW-0677">Repeat</keyword>
<feature type="region of interest" description="Disordered" evidence="5">
    <location>
        <begin position="1"/>
        <end position="49"/>
    </location>
</feature>
<evidence type="ECO:0000256" key="2">
    <source>
        <dbReference type="ARBA" id="ARBA00022737"/>
    </source>
</evidence>
<keyword evidence="3" id="KW-0863">Zinc-finger</keyword>
<dbReference type="InterPro" id="IPR004146">
    <property type="entry name" value="DC1"/>
</dbReference>
<feature type="domain" description="Zinc finger PHD-type" evidence="6">
    <location>
        <begin position="126"/>
        <end position="199"/>
    </location>
</feature>
<evidence type="ECO:0000313" key="7">
    <source>
        <dbReference type="EnsemblPlants" id="OPUNC09G13380.1"/>
    </source>
</evidence>
<dbReference type="HOGENOM" id="CLU_074924_0_0_1"/>
<dbReference type="Gramene" id="OPUNC09G13380.1">
    <property type="protein sequence ID" value="OPUNC09G13380.1"/>
    <property type="gene ID" value="OPUNC09G13380"/>
</dbReference>
<organism evidence="7">
    <name type="scientific">Oryza punctata</name>
    <name type="common">Red rice</name>
    <dbReference type="NCBI Taxonomy" id="4537"/>
    <lineage>
        <taxon>Eukaryota</taxon>
        <taxon>Viridiplantae</taxon>
        <taxon>Streptophyta</taxon>
        <taxon>Embryophyta</taxon>
        <taxon>Tracheophyta</taxon>
        <taxon>Spermatophyta</taxon>
        <taxon>Magnoliopsida</taxon>
        <taxon>Liliopsida</taxon>
        <taxon>Poales</taxon>
        <taxon>Poaceae</taxon>
        <taxon>BOP clade</taxon>
        <taxon>Oryzoideae</taxon>
        <taxon>Oryzeae</taxon>
        <taxon>Oryzinae</taxon>
        <taxon>Oryza</taxon>
    </lineage>
</organism>
<keyword evidence="8" id="KW-1185">Reference proteome</keyword>
<evidence type="ECO:0000256" key="5">
    <source>
        <dbReference type="SAM" id="MobiDB-lite"/>
    </source>
</evidence>
<keyword evidence="4" id="KW-0862">Zinc</keyword>
<dbReference type="EnsemblPlants" id="OPUNC09G13380.1">
    <property type="protein sequence ID" value="OPUNC09G13380.1"/>
    <property type="gene ID" value="OPUNC09G13380"/>
</dbReference>
<dbReference type="Pfam" id="PF03107">
    <property type="entry name" value="C1_2"/>
    <property type="match status" value="1"/>
</dbReference>
<evidence type="ECO:0000256" key="1">
    <source>
        <dbReference type="ARBA" id="ARBA00022723"/>
    </source>
</evidence>
<evidence type="ECO:0000256" key="3">
    <source>
        <dbReference type="ARBA" id="ARBA00022771"/>
    </source>
</evidence>
<evidence type="ECO:0000313" key="8">
    <source>
        <dbReference type="Proteomes" id="UP000026962"/>
    </source>
</evidence>
<dbReference type="eggNOG" id="ENOG502QW6T">
    <property type="taxonomic scope" value="Eukaryota"/>
</dbReference>
<sequence length="288" mass="31505">MSRRCMSLKSRELSGRLPASSSSSSDQQDQHCSGQPQQRGEDGGDGEMVHFSHPEHRLVRLDFPYLFMCMGCKEYGAGRRFMCQLCGFQLHEFCALAPPSLHDHPFHPKHQHLLFFVKPGGFLRCKCDICGKSVKGFSFRCASCSFAMHPCCAAMARRMDLPAAHEHPLMLAPSPSPPATPTTEGGGVVGTSFVCQMCRRCRRSAGQYVYQCMPCGYYLHARCAKDVVNGLYVHGVAPPEKGNALAAVAKVTINALFNVIGGLIEGIGEGIGEAFVENIGRSRGRSFR</sequence>
<dbReference type="SUPFAM" id="SSF57889">
    <property type="entry name" value="Cysteine-rich domain"/>
    <property type="match status" value="2"/>
</dbReference>
<proteinExistence type="predicted"/>
<keyword evidence="1" id="KW-0479">Metal-binding</keyword>
<dbReference type="AlphaFoldDB" id="A0A0E0M2V1"/>
<dbReference type="OMA" id="CCAMLNT"/>
<dbReference type="InterPro" id="IPR001965">
    <property type="entry name" value="Znf_PHD"/>
</dbReference>
<dbReference type="GO" id="GO:0008270">
    <property type="term" value="F:zinc ion binding"/>
    <property type="evidence" value="ECO:0007669"/>
    <property type="project" value="UniProtKB-KW"/>
</dbReference>
<evidence type="ECO:0000256" key="4">
    <source>
        <dbReference type="ARBA" id="ARBA00022833"/>
    </source>
</evidence>
<reference evidence="7" key="2">
    <citation type="submission" date="2018-05" db="EMBL/GenBank/DDBJ databases">
        <title>OpunRS2 (Oryza punctata Reference Sequence Version 2).</title>
        <authorList>
            <person name="Zhang J."/>
            <person name="Kudrna D."/>
            <person name="Lee S."/>
            <person name="Talag J."/>
            <person name="Welchert J."/>
            <person name="Wing R.A."/>
        </authorList>
    </citation>
    <scope>NUCLEOTIDE SEQUENCE [LARGE SCALE GENOMIC DNA]</scope>
</reference>
<dbReference type="STRING" id="4537.A0A0E0M2V1"/>
<dbReference type="PANTHER" id="PTHR47841">
    <property type="entry name" value="DIACYLGLYCEROL KINASE THETA-LIKE-RELATED"/>
    <property type="match status" value="1"/>
</dbReference>
<dbReference type="SMART" id="SM00249">
    <property type="entry name" value="PHD"/>
    <property type="match status" value="1"/>
</dbReference>
<protein>
    <recommendedName>
        <fullName evidence="6">Zinc finger PHD-type domain-containing protein</fullName>
    </recommendedName>
</protein>
<dbReference type="Proteomes" id="UP000026962">
    <property type="component" value="Chromosome 9"/>
</dbReference>
<accession>A0A0E0M2V1</accession>
<evidence type="ECO:0000259" key="6">
    <source>
        <dbReference type="SMART" id="SM00249"/>
    </source>
</evidence>
<name>A0A0E0M2V1_ORYPU</name>